<evidence type="ECO:0000313" key="1">
    <source>
        <dbReference type="EMBL" id="CEK63066.1"/>
    </source>
</evidence>
<accession>A0A0B6Z5B0</accession>
<name>A0A0B6Z5B0_9EUPU</name>
<dbReference type="AlphaFoldDB" id="A0A0B6Z5B0"/>
<dbReference type="EMBL" id="HACG01016201">
    <property type="protein sequence ID" value="CEK63066.1"/>
    <property type="molecule type" value="Transcribed_RNA"/>
</dbReference>
<reference evidence="1" key="1">
    <citation type="submission" date="2014-12" db="EMBL/GenBank/DDBJ databases">
        <title>Insight into the proteome of Arion vulgaris.</title>
        <authorList>
            <person name="Aradska J."/>
            <person name="Bulat T."/>
            <person name="Smidak R."/>
            <person name="Sarate P."/>
            <person name="Gangsoo J."/>
            <person name="Sialana F."/>
            <person name="Bilban M."/>
            <person name="Lubec G."/>
        </authorList>
    </citation>
    <scope>NUCLEOTIDE SEQUENCE</scope>
    <source>
        <tissue evidence="1">Skin</tissue>
    </source>
</reference>
<organism evidence="1">
    <name type="scientific">Arion vulgaris</name>
    <dbReference type="NCBI Taxonomy" id="1028688"/>
    <lineage>
        <taxon>Eukaryota</taxon>
        <taxon>Metazoa</taxon>
        <taxon>Spiralia</taxon>
        <taxon>Lophotrochozoa</taxon>
        <taxon>Mollusca</taxon>
        <taxon>Gastropoda</taxon>
        <taxon>Heterobranchia</taxon>
        <taxon>Euthyneura</taxon>
        <taxon>Panpulmonata</taxon>
        <taxon>Eupulmonata</taxon>
        <taxon>Stylommatophora</taxon>
        <taxon>Helicina</taxon>
        <taxon>Arionoidea</taxon>
        <taxon>Arionidae</taxon>
        <taxon>Arion</taxon>
    </lineage>
</organism>
<feature type="non-terminal residue" evidence="1">
    <location>
        <position position="107"/>
    </location>
</feature>
<proteinExistence type="predicted"/>
<feature type="non-terminal residue" evidence="1">
    <location>
        <position position="1"/>
    </location>
</feature>
<sequence>FIDAILSSKDPTKWSVFKDIIKGNDTLRIIEDILYKGETLSLIAHDNEQTLIPLQRGQLVDKIDAELLSEKLYQEGLLTRPEYEEAKATLRHKGEVEANFEMLNMVR</sequence>
<gene>
    <name evidence="1" type="primary">ORF47042</name>
</gene>
<protein>
    <submittedName>
        <fullName evidence="1">Uncharacterized protein</fullName>
    </submittedName>
</protein>